<name>A0A4P7N695_PYROR</name>
<reference evidence="2 3" key="1">
    <citation type="journal article" date="2019" name="Mol. Biol. Evol.">
        <title>Blast fungal genomes show frequent chromosomal changes, gene gains and losses, and effector gene turnover.</title>
        <authorList>
            <person name="Gomez Luciano L.B."/>
            <person name="Jason Tsai I."/>
            <person name="Chuma I."/>
            <person name="Tosa Y."/>
            <person name="Chen Y.H."/>
            <person name="Li J.Y."/>
            <person name="Li M.Y."/>
            <person name="Jade Lu M.Y."/>
            <person name="Nakayashiki H."/>
            <person name="Li W.H."/>
        </authorList>
    </citation>
    <scope>NUCLEOTIDE SEQUENCE [LARGE SCALE GENOMIC DNA]</scope>
    <source>
        <strain evidence="2">MZ5-1-6</strain>
    </source>
</reference>
<feature type="chain" id="PRO_5020500661" description="Arabinosidase" evidence="1">
    <location>
        <begin position="18"/>
        <end position="348"/>
    </location>
</feature>
<evidence type="ECO:0000313" key="3">
    <source>
        <dbReference type="Proteomes" id="UP000294847"/>
    </source>
</evidence>
<keyword evidence="1" id="KW-0732">Signal</keyword>
<gene>
    <name evidence="2" type="ORF">PoMZ_02830</name>
</gene>
<dbReference type="CDD" id="cd08983">
    <property type="entry name" value="GH43_Bt3655-like"/>
    <property type="match status" value="1"/>
</dbReference>
<accession>A0A4P7N695</accession>
<dbReference type="PANTHER" id="PTHR43301:SF3">
    <property type="entry name" value="ARABINAN ENDO-1,5-ALPHA-L-ARABINOSIDASE A-RELATED"/>
    <property type="match status" value="1"/>
</dbReference>
<dbReference type="EMBL" id="CP034206">
    <property type="protein sequence ID" value="QBZ57893.1"/>
    <property type="molecule type" value="Genomic_DNA"/>
</dbReference>
<dbReference type="Proteomes" id="UP000294847">
    <property type="component" value="Chromosome 3"/>
</dbReference>
<evidence type="ECO:0000256" key="1">
    <source>
        <dbReference type="SAM" id="SignalP"/>
    </source>
</evidence>
<organism evidence="2 3">
    <name type="scientific">Pyricularia oryzae</name>
    <name type="common">Rice blast fungus</name>
    <name type="synonym">Magnaporthe oryzae</name>
    <dbReference type="NCBI Taxonomy" id="318829"/>
    <lineage>
        <taxon>Eukaryota</taxon>
        <taxon>Fungi</taxon>
        <taxon>Dikarya</taxon>
        <taxon>Ascomycota</taxon>
        <taxon>Pezizomycotina</taxon>
        <taxon>Sordariomycetes</taxon>
        <taxon>Sordariomycetidae</taxon>
        <taxon>Magnaporthales</taxon>
        <taxon>Pyriculariaceae</taxon>
        <taxon>Pyricularia</taxon>
    </lineage>
</organism>
<dbReference type="InterPro" id="IPR050727">
    <property type="entry name" value="GH43_arabinanases"/>
</dbReference>
<proteinExistence type="predicted"/>
<dbReference type="Gene3D" id="2.115.10.20">
    <property type="entry name" value="Glycosyl hydrolase domain, family 43"/>
    <property type="match status" value="1"/>
</dbReference>
<dbReference type="AlphaFoldDB" id="A0A4P7N695"/>
<dbReference type="InterPro" id="IPR023296">
    <property type="entry name" value="Glyco_hydro_beta-prop_sf"/>
</dbReference>
<evidence type="ECO:0000313" key="2">
    <source>
        <dbReference type="EMBL" id="QBZ57893.1"/>
    </source>
</evidence>
<protein>
    <recommendedName>
        <fullName evidence="4">Arabinosidase</fullName>
    </recommendedName>
</protein>
<feature type="signal peptide" evidence="1">
    <location>
        <begin position="1"/>
        <end position="17"/>
    </location>
</feature>
<sequence>MLVRAIVWATLALGLSAAPKPATENGIAADALEGYAFLYFTNSDEQIYLAASNGNDALSFTELNKGQPILRSTQGDKGLRDPFVMRSHDGSKFYILATDLCIGCGTSWGDAQARGSLHMEIWESPDLVTFSSQRHVLVSPETFGNTWAPEAYWDADLAKYVVYWASGIYDDPEGNPDRSQLTYQRMVYATTDDFVTFSAPHVWQDEPPHGRIDSTVVRADDGTYHRFTKATTADGCADIVQESSRNLTADLPAWTREASCIGTRAGTKEVEGPCIFRANPGDVRGGGRYILLVDEFGGDGYVPLESTDIASGSWTLNRNFTYPKTPRHGTIIPLTAKELEGIRRAYGA</sequence>
<evidence type="ECO:0008006" key="4">
    <source>
        <dbReference type="Google" id="ProtNLM"/>
    </source>
</evidence>
<dbReference type="SUPFAM" id="SSF75005">
    <property type="entry name" value="Arabinanase/levansucrase/invertase"/>
    <property type="match status" value="1"/>
</dbReference>
<dbReference type="PANTHER" id="PTHR43301">
    <property type="entry name" value="ARABINAN ENDO-1,5-ALPHA-L-ARABINOSIDASE"/>
    <property type="match status" value="1"/>
</dbReference>